<accession>A0A1M6EUD6</accession>
<dbReference type="STRING" id="558155.SAMN04487911_10756"/>
<dbReference type="OrthoDB" id="1274006at2"/>
<proteinExistence type="predicted"/>
<keyword evidence="2" id="KW-1185">Reference proteome</keyword>
<organism evidence="1 2">
    <name type="scientific">Arenibacter nanhaiticus</name>
    <dbReference type="NCBI Taxonomy" id="558155"/>
    <lineage>
        <taxon>Bacteria</taxon>
        <taxon>Pseudomonadati</taxon>
        <taxon>Bacteroidota</taxon>
        <taxon>Flavobacteriia</taxon>
        <taxon>Flavobacteriales</taxon>
        <taxon>Flavobacteriaceae</taxon>
        <taxon>Arenibacter</taxon>
    </lineage>
</organism>
<dbReference type="Proteomes" id="UP000184231">
    <property type="component" value="Unassembled WGS sequence"/>
</dbReference>
<evidence type="ECO:0000313" key="2">
    <source>
        <dbReference type="Proteomes" id="UP000184231"/>
    </source>
</evidence>
<sequence>MKNIIVSLFFIFSYYGMSQSKINNYKYIIVPAKFEAFKSENQYLTSTLMKQLFVENGFTAVYDNDLPEELMVDRCKGLLVRLLDDSSLFTTKVKLSLTDCANKEVFITGEGRSKEKEYRAAYSEAIKNSFKDIANLNYAYTPKDKDSRVSISFKDDVVRLQDPAEKDKDIRFEDAAQHQSETNQQKVVQQKATLEEQYFKSMEPVSADPALHHVKLIKDTAVLYAQKIPNGYQLVDSTPKITMKLYHTSLMNFYIAKTEQQVDGIVYKKGEKWIFEYYQEEELINKELNIKF</sequence>
<name>A0A1M6EUD6_9FLAO</name>
<reference evidence="1 2" key="1">
    <citation type="submission" date="2016-11" db="EMBL/GenBank/DDBJ databases">
        <authorList>
            <person name="Jaros S."/>
            <person name="Januszkiewicz K."/>
            <person name="Wedrychowicz H."/>
        </authorList>
    </citation>
    <scope>NUCLEOTIDE SEQUENCE [LARGE SCALE GENOMIC DNA]</scope>
    <source>
        <strain evidence="1 2">CGMCC 1.8863</strain>
    </source>
</reference>
<dbReference type="RefSeq" id="WP_072763904.1">
    <property type="nucleotide sequence ID" value="NZ_FQYX01000007.1"/>
</dbReference>
<evidence type="ECO:0000313" key="1">
    <source>
        <dbReference type="EMBL" id="SHI89104.1"/>
    </source>
</evidence>
<dbReference type="EMBL" id="FQYX01000007">
    <property type="protein sequence ID" value="SHI89104.1"/>
    <property type="molecule type" value="Genomic_DNA"/>
</dbReference>
<protein>
    <submittedName>
        <fullName evidence="1">Uncharacterized protein</fullName>
    </submittedName>
</protein>
<dbReference type="AlphaFoldDB" id="A0A1M6EUD6"/>
<gene>
    <name evidence="1" type="ORF">SAMN04487911_10756</name>
</gene>